<dbReference type="CDD" id="cd07756">
    <property type="entry name" value="CYTH-like_Pase_CHAD"/>
    <property type="match status" value="1"/>
</dbReference>
<dbReference type="PROSITE" id="PS51708">
    <property type="entry name" value="CHAD"/>
    <property type="match status" value="1"/>
</dbReference>
<dbReference type="InterPro" id="IPR039013">
    <property type="entry name" value="YgiF"/>
</dbReference>
<sequence>MAEEIELKLALAPDLVGALRRDPTLKAQALKRPVTRRLFSIYYDTPDLRLSRAGMALRVRQVGKRFIQTLKVAGAEGGGLQQHAEFEQAVPSEQPDLMQITDPAMLRFLKKQKIANRLVPVFSTDIKRRSWLLGIGGAEIEVALDDGEIQSGAHRMPLTELELELKLGAKEALYDLAIDLAGRWPFRIEWQTKAARGYRLFVGGESVPRRGSPITIERDATAKSAFGDIARACLAQFSANEVAAERGEDPEGVHQARVALRRLRALVTAYRHLMSDDVHGWLSGELRWLQQELSPARDWDVFADYTLPPILNRLPEELALEHLKGEAEILRREAYNTVRALFTSPRYTLLLLKMGRVLEAGNWQAPAGSPEAEPLEEPIKRFADRLLAFRHRRLRKFGKKRASLSESELHRLRLLGKKMRYSADFFRSLYPEKQVRRYFAAVAELQDRLGSINDAVVTHGLLQKLERRMPDSAEAAHAVGLVRGWQAARIEHDLQGFAAVWEHFAEAKPFWGKVRTVGKDAI</sequence>
<proteinExistence type="predicted"/>
<dbReference type="KEGG" id="htq:FRZ44_16030"/>
<dbReference type="PANTHER" id="PTHR39569">
    <property type="entry name" value="INORGANIC TRIPHOSPHATASE"/>
    <property type="match status" value="1"/>
</dbReference>
<feature type="domain" description="CHAD" evidence="2">
    <location>
        <begin position="219"/>
        <end position="506"/>
    </location>
</feature>
<dbReference type="SUPFAM" id="SSF55154">
    <property type="entry name" value="CYTH-like phosphatases"/>
    <property type="match status" value="1"/>
</dbReference>
<dbReference type="InterPro" id="IPR033469">
    <property type="entry name" value="CYTH-like_dom_sf"/>
</dbReference>
<dbReference type="Pfam" id="PF01928">
    <property type="entry name" value="CYTH"/>
    <property type="match status" value="1"/>
</dbReference>
<evidence type="ECO:0000313" key="3">
    <source>
        <dbReference type="EMBL" id="QEX16310.1"/>
    </source>
</evidence>
<dbReference type="Pfam" id="PF05235">
    <property type="entry name" value="CHAD"/>
    <property type="match status" value="1"/>
</dbReference>
<dbReference type="PROSITE" id="PS51707">
    <property type="entry name" value="CYTH"/>
    <property type="match status" value="1"/>
</dbReference>
<feature type="domain" description="CYTH" evidence="1">
    <location>
        <begin position="2"/>
        <end position="204"/>
    </location>
</feature>
<keyword evidence="4" id="KW-1185">Reference proteome</keyword>
<dbReference type="SMART" id="SM01118">
    <property type="entry name" value="CYTH"/>
    <property type="match status" value="1"/>
</dbReference>
<dbReference type="SMART" id="SM00880">
    <property type="entry name" value="CHAD"/>
    <property type="match status" value="1"/>
</dbReference>
<name>A0A5J6MJ50_9PROT</name>
<protein>
    <submittedName>
        <fullName evidence="3">Inorganic triphosphatase</fullName>
    </submittedName>
</protein>
<evidence type="ECO:0000259" key="2">
    <source>
        <dbReference type="PROSITE" id="PS51708"/>
    </source>
</evidence>
<dbReference type="InterPro" id="IPR023577">
    <property type="entry name" value="CYTH_domain"/>
</dbReference>
<dbReference type="InterPro" id="IPR007899">
    <property type="entry name" value="CHAD_dom"/>
</dbReference>
<gene>
    <name evidence="3" type="ORF">FRZ44_16030</name>
</gene>
<dbReference type="EMBL" id="CP042906">
    <property type="protein sequence ID" value="QEX16310.1"/>
    <property type="molecule type" value="Genomic_DNA"/>
</dbReference>
<dbReference type="GO" id="GO:0046872">
    <property type="term" value="F:metal ion binding"/>
    <property type="evidence" value="ECO:0007669"/>
    <property type="project" value="TreeGrafter"/>
</dbReference>
<dbReference type="OrthoDB" id="9777271at2"/>
<dbReference type="Gene3D" id="1.40.20.10">
    <property type="entry name" value="CHAD domain"/>
    <property type="match status" value="1"/>
</dbReference>
<dbReference type="Proteomes" id="UP000326202">
    <property type="component" value="Chromosome"/>
</dbReference>
<dbReference type="RefSeq" id="WP_151176682.1">
    <property type="nucleotide sequence ID" value="NZ_CP042906.1"/>
</dbReference>
<dbReference type="GO" id="GO:0050355">
    <property type="term" value="F:inorganic triphosphate phosphatase activity"/>
    <property type="evidence" value="ECO:0007669"/>
    <property type="project" value="InterPro"/>
</dbReference>
<organism evidence="3 4">
    <name type="scientific">Hypericibacter terrae</name>
    <dbReference type="NCBI Taxonomy" id="2602015"/>
    <lineage>
        <taxon>Bacteria</taxon>
        <taxon>Pseudomonadati</taxon>
        <taxon>Pseudomonadota</taxon>
        <taxon>Alphaproteobacteria</taxon>
        <taxon>Rhodospirillales</taxon>
        <taxon>Dongiaceae</taxon>
        <taxon>Hypericibacter</taxon>
    </lineage>
</organism>
<reference evidence="3 4" key="1">
    <citation type="submission" date="2019-08" db="EMBL/GenBank/DDBJ databases">
        <title>Hyperibacter terrae gen. nov., sp. nov. and Hyperibacter viscosus sp. nov., two new members in the family Rhodospirillaceae isolated from the rhizosphere of Hypericum perforatum.</title>
        <authorList>
            <person name="Noviana Z."/>
        </authorList>
    </citation>
    <scope>NUCLEOTIDE SEQUENCE [LARGE SCALE GENOMIC DNA]</scope>
    <source>
        <strain evidence="3 4">R5913</strain>
    </source>
</reference>
<dbReference type="Gene3D" id="2.40.320.10">
    <property type="entry name" value="Hypothetical Protein Pfu-838710-001"/>
    <property type="match status" value="1"/>
</dbReference>
<dbReference type="PANTHER" id="PTHR39569:SF1">
    <property type="entry name" value="INORGANIC TRIPHOSPHATASE"/>
    <property type="match status" value="1"/>
</dbReference>
<dbReference type="InterPro" id="IPR038186">
    <property type="entry name" value="CHAD_dom_sf"/>
</dbReference>
<accession>A0A5J6MJ50</accession>
<dbReference type="AlphaFoldDB" id="A0A5J6MJ50"/>
<evidence type="ECO:0000313" key="4">
    <source>
        <dbReference type="Proteomes" id="UP000326202"/>
    </source>
</evidence>
<evidence type="ECO:0000259" key="1">
    <source>
        <dbReference type="PROSITE" id="PS51707"/>
    </source>
</evidence>